<feature type="binding site" evidence="14">
    <location>
        <begin position="284"/>
        <end position="296"/>
    </location>
    <ligand>
        <name>NAD(+)</name>
        <dbReference type="ChEBI" id="CHEBI:57540"/>
    </ligand>
</feature>
<sequence>MTTRRKVLVAAGDGIGTEVTAAAVEVLRAVSQRFGLGLELEPALVGGASIAAHGTALTDAVLDRARAADAILFGAVGDPRYDGPDAPDRPERAILALRKQLGLFANLRPVRVDEASAGRSPLRESIVAGTDLLVVRELTGGIYFGQPRGREGERAFDTMVYTAPEIERIAHVAFGLAMRRRKRLTSVDKANVLDTSRLWREVVTRVAANYPEVELEHLLVDACAMDMLRRPTRFDVLVTGNMFGDILTDEASMLPGSMGLMPSASLAPPRPDGTHPGLYEPIHGSAPDIAGQGIANPVATIASAAMLLRSSLGQPEAAAAVEAAIAATLAEGVATVDILGPSQGVSTQTVTEAIVARINPG</sequence>
<dbReference type="GO" id="GO:0003862">
    <property type="term" value="F:3-isopropylmalate dehydrogenase activity"/>
    <property type="evidence" value="ECO:0007669"/>
    <property type="project" value="UniProtKB-UniRule"/>
</dbReference>
<keyword evidence="10 14" id="KW-0560">Oxidoreductase</keyword>
<evidence type="ECO:0000256" key="2">
    <source>
        <dbReference type="ARBA" id="ARBA00001936"/>
    </source>
</evidence>
<gene>
    <name evidence="14" type="primary">leuB</name>
    <name evidence="17" type="ORF">PPSIR1_29735</name>
</gene>
<feature type="binding site" evidence="14">
    <location>
        <position position="221"/>
    </location>
    <ligand>
        <name>substrate</name>
    </ligand>
</feature>
<evidence type="ECO:0000313" key="17">
    <source>
        <dbReference type="EMBL" id="EDM74381.1"/>
    </source>
</evidence>
<comment type="function">
    <text evidence="14 15">Catalyzes the oxidation of 3-carboxy-2-hydroxy-4-methylpentanoate (3-isopropylmalate) to 3-carboxy-4-methyl-2-oxopentanoate. The product decarboxylates to 4-methyl-2 oxopentanoate.</text>
</comment>
<feature type="binding site" evidence="14">
    <location>
        <position position="136"/>
    </location>
    <ligand>
        <name>substrate</name>
    </ligand>
</feature>
<keyword evidence="12 14" id="KW-0464">Manganese</keyword>
<evidence type="ECO:0000256" key="13">
    <source>
        <dbReference type="ARBA" id="ARBA00023304"/>
    </source>
</evidence>
<keyword evidence="13 14" id="KW-0100">Branched-chain amino acid biosynthesis</keyword>
<dbReference type="Proteomes" id="UP000005801">
    <property type="component" value="Unassembled WGS sequence"/>
</dbReference>
<evidence type="ECO:0000313" key="18">
    <source>
        <dbReference type="Proteomes" id="UP000005801"/>
    </source>
</evidence>
<evidence type="ECO:0000259" key="16">
    <source>
        <dbReference type="SMART" id="SM01329"/>
    </source>
</evidence>
<dbReference type="InterPro" id="IPR024084">
    <property type="entry name" value="IsoPropMal-DH-like_dom"/>
</dbReference>
<dbReference type="SUPFAM" id="SSF53659">
    <property type="entry name" value="Isocitrate/Isopropylmalate dehydrogenase-like"/>
    <property type="match status" value="1"/>
</dbReference>
<dbReference type="OrthoDB" id="9806254at2"/>
<keyword evidence="14" id="KW-0963">Cytoplasm</keyword>
<comment type="caution">
    <text evidence="14">Lacks conserved residue(s) required for the propagation of feature annotation.</text>
</comment>
<comment type="cofactor">
    <cofactor evidence="2">
        <name>Mn(2+)</name>
        <dbReference type="ChEBI" id="CHEBI:29035"/>
    </cofactor>
</comment>
<evidence type="ECO:0000256" key="15">
    <source>
        <dbReference type="RuleBase" id="RU004445"/>
    </source>
</evidence>
<proteinExistence type="inferred from homology"/>
<accession>A6GIC8</accession>
<feature type="site" description="Important for catalysis" evidence="14">
    <location>
        <position position="189"/>
    </location>
</feature>
<keyword evidence="8 14" id="KW-0479">Metal-binding</keyword>
<dbReference type="EC" id="1.1.1.85" evidence="14"/>
<comment type="subunit">
    <text evidence="5 14 15">Homodimer.</text>
</comment>
<dbReference type="HAMAP" id="MF_01033">
    <property type="entry name" value="LeuB_type1"/>
    <property type="match status" value="1"/>
</dbReference>
<evidence type="ECO:0000256" key="10">
    <source>
        <dbReference type="ARBA" id="ARBA00023002"/>
    </source>
</evidence>
<dbReference type="PANTHER" id="PTHR42979:SF1">
    <property type="entry name" value="3-ISOPROPYLMALATE DEHYDROGENASE"/>
    <property type="match status" value="1"/>
</dbReference>
<comment type="catalytic activity">
    <reaction evidence="1 14 15">
        <text>(2R,3S)-3-isopropylmalate + NAD(+) = 4-methyl-2-oxopentanoate + CO2 + NADH</text>
        <dbReference type="Rhea" id="RHEA:32271"/>
        <dbReference type="ChEBI" id="CHEBI:16526"/>
        <dbReference type="ChEBI" id="CHEBI:17865"/>
        <dbReference type="ChEBI" id="CHEBI:35121"/>
        <dbReference type="ChEBI" id="CHEBI:57540"/>
        <dbReference type="ChEBI" id="CHEBI:57945"/>
        <dbReference type="EC" id="1.1.1.85"/>
    </reaction>
</comment>
<evidence type="ECO:0000256" key="11">
    <source>
        <dbReference type="ARBA" id="ARBA00023027"/>
    </source>
</evidence>
<protein>
    <recommendedName>
        <fullName evidence="14">3-isopropylmalate dehydrogenase</fullName>
        <ecNumber evidence="14">1.1.1.85</ecNumber>
    </recommendedName>
    <alternativeName>
        <fullName evidence="14">3-IPM-DH</fullName>
    </alternativeName>
    <alternativeName>
        <fullName evidence="14">Beta-IPM dehydrogenase</fullName>
        <shortName evidence="14">IMDH</shortName>
    </alternativeName>
</protein>
<keyword evidence="11 14" id="KW-0520">NAD</keyword>
<feature type="binding site" evidence="14">
    <location>
        <position position="245"/>
    </location>
    <ligand>
        <name>Mg(2+)</name>
        <dbReference type="ChEBI" id="CHEBI:18420"/>
    </ligand>
</feature>
<keyword evidence="6 14" id="KW-0432">Leucine biosynthesis</keyword>
<evidence type="ECO:0000256" key="4">
    <source>
        <dbReference type="ARBA" id="ARBA00008319"/>
    </source>
</evidence>
<feature type="binding site" evidence="14">
    <location>
        <position position="108"/>
    </location>
    <ligand>
        <name>substrate</name>
    </ligand>
</feature>
<dbReference type="FunFam" id="3.40.718.10:FF:000006">
    <property type="entry name" value="3-isopropylmalate dehydrogenase"/>
    <property type="match status" value="1"/>
</dbReference>
<keyword evidence="9 14" id="KW-0460">Magnesium</keyword>
<dbReference type="GO" id="GO:0000287">
    <property type="term" value="F:magnesium ion binding"/>
    <property type="evidence" value="ECO:0007669"/>
    <property type="project" value="InterPro"/>
</dbReference>
<dbReference type="GO" id="GO:0005829">
    <property type="term" value="C:cytosol"/>
    <property type="evidence" value="ECO:0007669"/>
    <property type="project" value="TreeGrafter"/>
</dbReference>
<comment type="caution">
    <text evidence="17">The sequence shown here is derived from an EMBL/GenBank/DDBJ whole genome shotgun (WGS) entry which is preliminary data.</text>
</comment>
<organism evidence="17 18">
    <name type="scientific">Plesiocystis pacifica SIR-1</name>
    <dbReference type="NCBI Taxonomy" id="391625"/>
    <lineage>
        <taxon>Bacteria</taxon>
        <taxon>Pseudomonadati</taxon>
        <taxon>Myxococcota</taxon>
        <taxon>Polyangia</taxon>
        <taxon>Nannocystales</taxon>
        <taxon>Nannocystaceae</taxon>
        <taxon>Plesiocystis</taxon>
    </lineage>
</organism>
<evidence type="ECO:0000256" key="6">
    <source>
        <dbReference type="ARBA" id="ARBA00022430"/>
    </source>
</evidence>
<dbReference type="NCBIfam" id="TIGR00169">
    <property type="entry name" value="leuB"/>
    <property type="match status" value="1"/>
</dbReference>
<comment type="subcellular location">
    <subcellularLocation>
        <location evidence="14">Cytoplasm</location>
    </subcellularLocation>
</comment>
<feature type="binding site" evidence="14">
    <location>
        <position position="221"/>
    </location>
    <ligand>
        <name>Mg(2+)</name>
        <dbReference type="ChEBI" id="CHEBI:18420"/>
    </ligand>
</feature>
<evidence type="ECO:0000256" key="3">
    <source>
        <dbReference type="ARBA" id="ARBA00004762"/>
    </source>
</evidence>
<evidence type="ECO:0000256" key="5">
    <source>
        <dbReference type="ARBA" id="ARBA00011738"/>
    </source>
</evidence>
<dbReference type="Pfam" id="PF00180">
    <property type="entry name" value="Iso_dh"/>
    <property type="match status" value="1"/>
</dbReference>
<dbReference type="EMBL" id="ABCS01000134">
    <property type="protein sequence ID" value="EDM74381.1"/>
    <property type="molecule type" value="Genomic_DNA"/>
</dbReference>
<dbReference type="RefSeq" id="WP_006976464.1">
    <property type="nucleotide sequence ID" value="NZ_ABCS01000134.1"/>
</dbReference>
<dbReference type="AlphaFoldDB" id="A6GIC8"/>
<evidence type="ECO:0000256" key="12">
    <source>
        <dbReference type="ARBA" id="ARBA00023211"/>
    </source>
</evidence>
<comment type="similarity">
    <text evidence="4 14">Belongs to the isocitrate and isopropylmalate dehydrogenases family. LeuB type 1 subfamily.</text>
</comment>
<dbReference type="UniPathway" id="UPA00048">
    <property type="reaction ID" value="UER00072"/>
</dbReference>
<comment type="pathway">
    <text evidence="3 14 15">Amino-acid biosynthesis; L-leucine biosynthesis; L-leucine from 3-methyl-2-oxobutanoate: step 3/4.</text>
</comment>
<dbReference type="InterPro" id="IPR004429">
    <property type="entry name" value="Isopropylmalate_DH"/>
</dbReference>
<dbReference type="eggNOG" id="COG0473">
    <property type="taxonomic scope" value="Bacteria"/>
</dbReference>
<reference evidence="17 18" key="1">
    <citation type="submission" date="2007-06" db="EMBL/GenBank/DDBJ databases">
        <authorList>
            <person name="Shimkets L."/>
            <person name="Ferriera S."/>
            <person name="Johnson J."/>
            <person name="Kravitz S."/>
            <person name="Beeson K."/>
            <person name="Sutton G."/>
            <person name="Rogers Y.-H."/>
            <person name="Friedman R."/>
            <person name="Frazier M."/>
            <person name="Venter J.C."/>
        </authorList>
    </citation>
    <scope>NUCLEOTIDE SEQUENCE [LARGE SCALE GENOMIC DNA]</scope>
    <source>
        <strain evidence="17 18">SIR-1</strain>
    </source>
</reference>
<feature type="binding site" evidence="14">
    <location>
        <position position="249"/>
    </location>
    <ligand>
        <name>Mg(2+)</name>
        <dbReference type="ChEBI" id="CHEBI:18420"/>
    </ligand>
</feature>
<comment type="cofactor">
    <cofactor evidence="14 15">
        <name>Mg(2+)</name>
        <dbReference type="ChEBI" id="CHEBI:18420"/>
    </cofactor>
    <cofactor evidence="14 15">
        <name>Mn(2+)</name>
        <dbReference type="ChEBI" id="CHEBI:29035"/>
    </cofactor>
    <text evidence="14 15">Binds 1 Mg(2+) or Mn(2+) ion per subunit.</text>
</comment>
<evidence type="ECO:0000256" key="9">
    <source>
        <dbReference type="ARBA" id="ARBA00022842"/>
    </source>
</evidence>
<evidence type="ECO:0000256" key="8">
    <source>
        <dbReference type="ARBA" id="ARBA00022723"/>
    </source>
</evidence>
<dbReference type="PROSITE" id="PS00470">
    <property type="entry name" value="IDH_IMDH"/>
    <property type="match status" value="1"/>
</dbReference>
<dbReference type="STRING" id="391625.PPSIR1_29735"/>
<dbReference type="PANTHER" id="PTHR42979">
    <property type="entry name" value="3-ISOPROPYLMALATE DEHYDROGENASE"/>
    <property type="match status" value="1"/>
</dbReference>
<keyword evidence="18" id="KW-1185">Reference proteome</keyword>
<evidence type="ECO:0000256" key="7">
    <source>
        <dbReference type="ARBA" id="ARBA00022605"/>
    </source>
</evidence>
<feature type="domain" description="Isopropylmalate dehydrogenase-like" evidence="16">
    <location>
        <begin position="6"/>
        <end position="354"/>
    </location>
</feature>
<dbReference type="Gene3D" id="3.40.718.10">
    <property type="entry name" value="Isopropylmalate Dehydrogenase"/>
    <property type="match status" value="1"/>
</dbReference>
<keyword evidence="7 14" id="KW-0028">Amino-acid biosynthesis</keyword>
<dbReference type="GO" id="GO:0051287">
    <property type="term" value="F:NAD binding"/>
    <property type="evidence" value="ECO:0007669"/>
    <property type="project" value="InterPro"/>
</dbReference>
<dbReference type="InterPro" id="IPR019818">
    <property type="entry name" value="IsoCit/isopropylmalate_DH_CS"/>
</dbReference>
<feature type="site" description="Important for catalysis" evidence="14">
    <location>
        <position position="143"/>
    </location>
</feature>
<feature type="binding site" evidence="14">
    <location>
        <position position="98"/>
    </location>
    <ligand>
        <name>substrate</name>
    </ligand>
</feature>
<evidence type="ECO:0000256" key="14">
    <source>
        <dbReference type="HAMAP-Rule" id="MF_01033"/>
    </source>
</evidence>
<evidence type="ECO:0000256" key="1">
    <source>
        <dbReference type="ARBA" id="ARBA00000624"/>
    </source>
</evidence>
<dbReference type="GO" id="GO:0009098">
    <property type="term" value="P:L-leucine biosynthetic process"/>
    <property type="evidence" value="ECO:0007669"/>
    <property type="project" value="UniProtKB-UniRule"/>
</dbReference>
<name>A6GIC8_9BACT</name>
<dbReference type="SMART" id="SM01329">
    <property type="entry name" value="Iso_dh"/>
    <property type="match status" value="1"/>
</dbReference>